<gene>
    <name evidence="2" type="ORF">GBA65_21895</name>
</gene>
<proteinExistence type="predicted"/>
<organism evidence="2 3">
    <name type="scientific">Rubrobacter marinus</name>
    <dbReference type="NCBI Taxonomy" id="2653852"/>
    <lineage>
        <taxon>Bacteria</taxon>
        <taxon>Bacillati</taxon>
        <taxon>Actinomycetota</taxon>
        <taxon>Rubrobacteria</taxon>
        <taxon>Rubrobacterales</taxon>
        <taxon>Rubrobacteraceae</taxon>
        <taxon>Rubrobacter</taxon>
    </lineage>
</organism>
<protein>
    <submittedName>
        <fullName evidence="2">Uncharacterized protein</fullName>
    </submittedName>
</protein>
<dbReference type="KEGG" id="rmar:GBA65_21895"/>
<dbReference type="Proteomes" id="UP000502706">
    <property type="component" value="Plasmid unnamed1"/>
</dbReference>
<feature type="region of interest" description="Disordered" evidence="1">
    <location>
        <begin position="46"/>
        <end position="66"/>
    </location>
</feature>
<evidence type="ECO:0000313" key="3">
    <source>
        <dbReference type="Proteomes" id="UP000502706"/>
    </source>
</evidence>
<evidence type="ECO:0000313" key="2">
    <source>
        <dbReference type="EMBL" id="QIN81090.1"/>
    </source>
</evidence>
<feature type="compositionally biased region" description="Basic and acidic residues" evidence="1">
    <location>
        <begin position="46"/>
        <end position="57"/>
    </location>
</feature>
<reference evidence="2 3" key="1">
    <citation type="submission" date="2019-10" db="EMBL/GenBank/DDBJ databases">
        <title>Rubrobacter sp nov SCSIO 52915 isolated from a deep-sea sediment in the South China Sea.</title>
        <authorList>
            <person name="Chen R.W."/>
        </authorList>
    </citation>
    <scope>NUCLEOTIDE SEQUENCE [LARGE SCALE GENOMIC DNA]</scope>
    <source>
        <strain evidence="2 3">SCSIO 52915</strain>
        <plasmid evidence="2 3">unnamed1</plasmid>
    </source>
</reference>
<name>A0A6G8Q3S8_9ACTN</name>
<accession>A0A6G8Q3S8</accession>
<keyword evidence="3" id="KW-1185">Reference proteome</keyword>
<evidence type="ECO:0000256" key="1">
    <source>
        <dbReference type="SAM" id="MobiDB-lite"/>
    </source>
</evidence>
<dbReference type="RefSeq" id="WP_166398800.1">
    <property type="nucleotide sequence ID" value="NZ_CP045122.1"/>
</dbReference>
<dbReference type="EMBL" id="CP045122">
    <property type="protein sequence ID" value="QIN81090.1"/>
    <property type="molecule type" value="Genomic_DNA"/>
</dbReference>
<geneLocation type="plasmid" evidence="2 3">
    <name>unnamed1</name>
</geneLocation>
<keyword evidence="2" id="KW-0614">Plasmid</keyword>
<dbReference type="AlphaFoldDB" id="A0A6G8Q3S8"/>
<sequence length="66" mass="7568">MKETRKKAERCASGEDCPAVAEIGRPEKLSRHNKDDYCYRCRTRRADEATSSRERRVQGGLPRVSV</sequence>